<dbReference type="PANTHER" id="PTHR32347">
    <property type="entry name" value="EFFLUX SYSTEM COMPONENT YKNX-RELATED"/>
    <property type="match status" value="1"/>
</dbReference>
<feature type="coiled-coil region" evidence="4">
    <location>
        <begin position="113"/>
        <end position="232"/>
    </location>
</feature>
<dbReference type="SUPFAM" id="SSF111369">
    <property type="entry name" value="HlyD-like secretion proteins"/>
    <property type="match status" value="2"/>
</dbReference>
<evidence type="ECO:0000256" key="4">
    <source>
        <dbReference type="SAM" id="Coils"/>
    </source>
</evidence>
<dbReference type="InterPro" id="IPR006143">
    <property type="entry name" value="RND_pump_MFP"/>
</dbReference>
<accession>A0A267MCG3</accession>
<comment type="subcellular location">
    <subcellularLocation>
        <location evidence="1">Cell envelope</location>
    </subcellularLocation>
</comment>
<dbReference type="InterPro" id="IPR058627">
    <property type="entry name" value="MdtA-like_C"/>
</dbReference>
<dbReference type="GO" id="GO:0030313">
    <property type="term" value="C:cell envelope"/>
    <property type="evidence" value="ECO:0007669"/>
    <property type="project" value="UniProtKB-SubCell"/>
</dbReference>
<gene>
    <name evidence="8" type="ORF">CCE28_19320</name>
</gene>
<feature type="transmembrane region" description="Helical" evidence="5">
    <location>
        <begin position="12"/>
        <end position="34"/>
    </location>
</feature>
<evidence type="ECO:0000313" key="9">
    <source>
        <dbReference type="Proteomes" id="UP000216024"/>
    </source>
</evidence>
<dbReference type="InterPro" id="IPR050465">
    <property type="entry name" value="UPF0194_transport"/>
</dbReference>
<keyword evidence="3 4" id="KW-0175">Coiled coil</keyword>
<dbReference type="Gene3D" id="2.40.420.20">
    <property type="match status" value="1"/>
</dbReference>
<dbReference type="GO" id="GO:0022857">
    <property type="term" value="F:transmembrane transporter activity"/>
    <property type="evidence" value="ECO:0007669"/>
    <property type="project" value="InterPro"/>
</dbReference>
<keyword evidence="9" id="KW-1185">Reference proteome</keyword>
<dbReference type="AlphaFoldDB" id="A0A267MCG3"/>
<feature type="domain" description="Multidrug resistance protein MdtA-like C-terminal permuted SH3" evidence="6">
    <location>
        <begin position="359"/>
        <end position="416"/>
    </location>
</feature>
<dbReference type="Pfam" id="PF25990">
    <property type="entry name" value="Beta-barrel_YknX"/>
    <property type="match status" value="1"/>
</dbReference>
<dbReference type="Gene3D" id="2.40.50.100">
    <property type="match status" value="1"/>
</dbReference>
<dbReference type="GO" id="GO:0016020">
    <property type="term" value="C:membrane"/>
    <property type="evidence" value="ECO:0007669"/>
    <property type="project" value="InterPro"/>
</dbReference>
<evidence type="ECO:0000259" key="7">
    <source>
        <dbReference type="Pfam" id="PF25990"/>
    </source>
</evidence>
<name>A0A267MCG3_9FIRM</name>
<protein>
    <recommendedName>
        <fullName evidence="10">Membrane fusion protein biotin-lipoyl like domain-containing protein</fullName>
    </recommendedName>
</protein>
<feature type="domain" description="YknX-like beta-barrel" evidence="7">
    <location>
        <begin position="277"/>
        <end position="349"/>
    </location>
</feature>
<evidence type="ECO:0008006" key="10">
    <source>
        <dbReference type="Google" id="ProtNLM"/>
    </source>
</evidence>
<dbReference type="PANTHER" id="PTHR32347:SF14">
    <property type="entry name" value="EFFLUX SYSTEM COMPONENT YKNX-RELATED"/>
    <property type="match status" value="1"/>
</dbReference>
<dbReference type="Pfam" id="PF25967">
    <property type="entry name" value="RND-MFP_C"/>
    <property type="match status" value="1"/>
</dbReference>
<evidence type="ECO:0000313" key="8">
    <source>
        <dbReference type="EMBL" id="PAB57236.1"/>
    </source>
</evidence>
<dbReference type="InterPro" id="IPR058636">
    <property type="entry name" value="Beta-barrel_YknX"/>
</dbReference>
<dbReference type="EMBL" id="NIBG01000027">
    <property type="protein sequence ID" value="PAB57236.1"/>
    <property type="molecule type" value="Genomic_DNA"/>
</dbReference>
<organism evidence="8 9">
    <name type="scientific">Anaeromicrobium sediminis</name>
    <dbReference type="NCBI Taxonomy" id="1478221"/>
    <lineage>
        <taxon>Bacteria</taxon>
        <taxon>Bacillati</taxon>
        <taxon>Bacillota</taxon>
        <taxon>Clostridia</taxon>
        <taxon>Peptostreptococcales</taxon>
        <taxon>Thermotaleaceae</taxon>
        <taxon>Anaeromicrobium</taxon>
    </lineage>
</organism>
<dbReference type="Gene3D" id="2.40.30.170">
    <property type="match status" value="1"/>
</dbReference>
<comment type="caution">
    <text evidence="8">The sequence shown here is derived from an EMBL/GenBank/DDBJ whole genome shotgun (WGS) entry which is preliminary data.</text>
</comment>
<dbReference type="NCBIfam" id="TIGR01730">
    <property type="entry name" value="RND_mfp"/>
    <property type="match status" value="1"/>
</dbReference>
<evidence type="ECO:0000259" key="6">
    <source>
        <dbReference type="Pfam" id="PF25967"/>
    </source>
</evidence>
<keyword evidence="5" id="KW-0812">Transmembrane</keyword>
<keyword evidence="5" id="KW-0472">Membrane</keyword>
<dbReference type="OrthoDB" id="85226at2"/>
<comment type="similarity">
    <text evidence="2">Belongs to the membrane fusion protein (MFP) (TC 8.A.1) family.</text>
</comment>
<sequence>MIRKGGHILKNIFIKKNILIGAVIVGLLGGFSFYKSIDANSEEKEDVVVTEYTVQKSNLSIEYVGDGQLEIPTVNLDFEITGKLEDLFVEPGSAVKKGDIIATLDDTDYGNKAETSKRQYEQALLKYEQAKEQKELNLIAEKEKLDNLKYALDTLKVEYEPMTKMKEYYPASEIEKKRIEYEKAKLAHENQLKRYNTLSNTNLDLEMEQVAIKQAELNLKIAEDDLRNTVLESPIDGKVLYTSYKPGETVVEVTKDEDTTTADSTHVVVLSDSGSMEVIVPVSEIDLSNIEIDQNVNLEFEAFLNKSFQGKVTYIEELPKIDSSGLVTYDVNIRLNENNDKLKSGMTCTAAFILKERKNVITIPNKAVYIKDKKQYVKVKKEDGTVEERKISTGLTDGKSVEVTKGIEIGEIILVEK</sequence>
<evidence type="ECO:0000256" key="1">
    <source>
        <dbReference type="ARBA" id="ARBA00004196"/>
    </source>
</evidence>
<keyword evidence="5" id="KW-1133">Transmembrane helix</keyword>
<evidence type="ECO:0000256" key="3">
    <source>
        <dbReference type="ARBA" id="ARBA00023054"/>
    </source>
</evidence>
<reference evidence="8 9" key="1">
    <citation type="submission" date="2017-06" db="EMBL/GenBank/DDBJ databases">
        <title>Draft genome sequence of anaerobic fermentative bacterium Anaeromicrobium sediminis DY2726D isolated from West Pacific Ocean sediments.</title>
        <authorList>
            <person name="Zeng X."/>
        </authorList>
    </citation>
    <scope>NUCLEOTIDE SEQUENCE [LARGE SCALE GENOMIC DNA]</scope>
    <source>
        <strain evidence="8 9">DY2726D</strain>
    </source>
</reference>
<proteinExistence type="inferred from homology"/>
<dbReference type="Proteomes" id="UP000216024">
    <property type="component" value="Unassembled WGS sequence"/>
</dbReference>
<evidence type="ECO:0000256" key="2">
    <source>
        <dbReference type="ARBA" id="ARBA00009477"/>
    </source>
</evidence>
<evidence type="ECO:0000256" key="5">
    <source>
        <dbReference type="SAM" id="Phobius"/>
    </source>
</evidence>